<keyword evidence="1" id="KW-0678">Repressor</keyword>
<keyword evidence="3" id="KW-0238">DNA-binding</keyword>
<keyword evidence="7" id="KW-1185">Reference proteome</keyword>
<evidence type="ECO:0000256" key="1">
    <source>
        <dbReference type="ARBA" id="ARBA00022491"/>
    </source>
</evidence>
<dbReference type="OrthoDB" id="9784962at2"/>
<dbReference type="InterPro" id="IPR046335">
    <property type="entry name" value="LacI/GalR-like_sensor"/>
</dbReference>
<comment type="caution">
    <text evidence="6">The sequence shown here is derived from an EMBL/GenBank/DDBJ whole genome shotgun (WGS) entry which is preliminary data.</text>
</comment>
<dbReference type="Gene3D" id="3.40.50.2300">
    <property type="match status" value="2"/>
</dbReference>
<dbReference type="PANTHER" id="PTHR30146">
    <property type="entry name" value="LACI-RELATED TRANSCRIPTIONAL REPRESSOR"/>
    <property type="match status" value="1"/>
</dbReference>
<evidence type="ECO:0000313" key="7">
    <source>
        <dbReference type="Proteomes" id="UP000265800"/>
    </source>
</evidence>
<dbReference type="SUPFAM" id="SSF53822">
    <property type="entry name" value="Periplasmic binding protein-like I"/>
    <property type="match status" value="1"/>
</dbReference>
<sequence length="339" mass="37317">MIKIADVARAAQVSPSTVSRALTKPDLVAPETRERVLQAARQLGYQPNKLARGLRKQQSRLLGLIVSDILAPFHATLAKGVQDAAEKHGYMVFLFNSDEQPEKEARYLQELQSHWPEGLLIVPTAKTRQHLRNLRSAGSMPIIELDRTSGTPGVHAVLVENVLGAREAVEHLISLGHRRIGMVTGEPVITTAQERLEGYRQALKAAGIALDERLVANGYHKEEGGYAATLQLLRLPAPERPTALFVGNSEMAAGAVQAIRDLGLRIPEDISLVSFDDTRWAQLMEPALTVVAQPAYEIGYLACETLVSLLRQKAPAEGRILRLKTRLLIRHSTARPRED</sequence>
<evidence type="ECO:0000259" key="5">
    <source>
        <dbReference type="PROSITE" id="PS50932"/>
    </source>
</evidence>
<dbReference type="Pfam" id="PF13377">
    <property type="entry name" value="Peripla_BP_3"/>
    <property type="match status" value="1"/>
</dbReference>
<name>A0A399EHD9_9DEIN</name>
<dbReference type="Pfam" id="PF00356">
    <property type="entry name" value="LacI"/>
    <property type="match status" value="1"/>
</dbReference>
<dbReference type="CDD" id="cd01392">
    <property type="entry name" value="HTH_LacI"/>
    <property type="match status" value="1"/>
</dbReference>
<keyword evidence="4" id="KW-0804">Transcription</keyword>
<organism evidence="6 7">
    <name type="scientific">Meiothermus luteus</name>
    <dbReference type="NCBI Taxonomy" id="2026184"/>
    <lineage>
        <taxon>Bacteria</taxon>
        <taxon>Thermotogati</taxon>
        <taxon>Deinococcota</taxon>
        <taxon>Deinococci</taxon>
        <taxon>Thermales</taxon>
        <taxon>Thermaceae</taxon>
        <taxon>Meiothermus</taxon>
    </lineage>
</organism>
<dbReference type="AlphaFoldDB" id="A0A399EHD9"/>
<gene>
    <name evidence="6" type="primary">ccpA_3</name>
    <name evidence="6" type="ORF">Mlute_02000</name>
</gene>
<dbReference type="PROSITE" id="PS00356">
    <property type="entry name" value="HTH_LACI_1"/>
    <property type="match status" value="1"/>
</dbReference>
<dbReference type="EMBL" id="QWKZ01000067">
    <property type="protein sequence ID" value="RIH84074.1"/>
    <property type="molecule type" value="Genomic_DNA"/>
</dbReference>
<evidence type="ECO:0000256" key="3">
    <source>
        <dbReference type="ARBA" id="ARBA00023125"/>
    </source>
</evidence>
<feature type="domain" description="HTH lacI-type" evidence="5">
    <location>
        <begin position="2"/>
        <end position="56"/>
    </location>
</feature>
<dbReference type="Proteomes" id="UP000265800">
    <property type="component" value="Unassembled WGS sequence"/>
</dbReference>
<proteinExistence type="predicted"/>
<dbReference type="Gene3D" id="1.10.260.40">
    <property type="entry name" value="lambda repressor-like DNA-binding domains"/>
    <property type="match status" value="1"/>
</dbReference>
<accession>A0A399EHD9</accession>
<dbReference type="RefSeq" id="WP_119360560.1">
    <property type="nucleotide sequence ID" value="NZ_QWKZ01000067.1"/>
</dbReference>
<evidence type="ECO:0000256" key="4">
    <source>
        <dbReference type="ARBA" id="ARBA00023163"/>
    </source>
</evidence>
<keyword evidence="2" id="KW-0805">Transcription regulation</keyword>
<dbReference type="SUPFAM" id="SSF47413">
    <property type="entry name" value="lambda repressor-like DNA-binding domains"/>
    <property type="match status" value="1"/>
</dbReference>
<dbReference type="InterPro" id="IPR010982">
    <property type="entry name" value="Lambda_DNA-bd_dom_sf"/>
</dbReference>
<dbReference type="GO" id="GO:0000976">
    <property type="term" value="F:transcription cis-regulatory region binding"/>
    <property type="evidence" value="ECO:0007669"/>
    <property type="project" value="TreeGrafter"/>
</dbReference>
<protein>
    <submittedName>
        <fullName evidence="6">Catabolite control protein A</fullName>
    </submittedName>
</protein>
<dbReference type="PANTHER" id="PTHR30146:SF148">
    <property type="entry name" value="HTH-TYPE TRANSCRIPTIONAL REPRESSOR PURR-RELATED"/>
    <property type="match status" value="1"/>
</dbReference>
<reference evidence="6 7" key="1">
    <citation type="submission" date="2018-08" db="EMBL/GenBank/DDBJ databases">
        <title>Meiothermus luteus KCTC 52599 genome sequencing project.</title>
        <authorList>
            <person name="Da Costa M.S."/>
            <person name="Albuquerque L."/>
            <person name="Raposo P."/>
            <person name="Froufe H.J.C."/>
            <person name="Barroso C.S."/>
            <person name="Egas C."/>
        </authorList>
    </citation>
    <scope>NUCLEOTIDE SEQUENCE [LARGE SCALE GENOMIC DNA]</scope>
    <source>
        <strain evidence="6 7">KCTC 52599</strain>
    </source>
</reference>
<dbReference type="SMART" id="SM00354">
    <property type="entry name" value="HTH_LACI"/>
    <property type="match status" value="1"/>
</dbReference>
<evidence type="ECO:0000256" key="2">
    <source>
        <dbReference type="ARBA" id="ARBA00023015"/>
    </source>
</evidence>
<dbReference type="GO" id="GO:0003700">
    <property type="term" value="F:DNA-binding transcription factor activity"/>
    <property type="evidence" value="ECO:0007669"/>
    <property type="project" value="TreeGrafter"/>
</dbReference>
<dbReference type="InterPro" id="IPR028082">
    <property type="entry name" value="Peripla_BP_I"/>
</dbReference>
<evidence type="ECO:0000313" key="6">
    <source>
        <dbReference type="EMBL" id="RIH84074.1"/>
    </source>
</evidence>
<dbReference type="InterPro" id="IPR000843">
    <property type="entry name" value="HTH_LacI"/>
</dbReference>
<dbReference type="PROSITE" id="PS50932">
    <property type="entry name" value="HTH_LACI_2"/>
    <property type="match status" value="1"/>
</dbReference>